<evidence type="ECO:0000256" key="1">
    <source>
        <dbReference type="ARBA" id="ARBA00007091"/>
    </source>
</evidence>
<dbReference type="FunFam" id="3.90.280.10:FF:000001">
    <property type="entry name" value="Terminal flower 1"/>
    <property type="match status" value="1"/>
</dbReference>
<dbReference type="Pfam" id="PF01161">
    <property type="entry name" value="PBP"/>
    <property type="match status" value="1"/>
</dbReference>
<dbReference type="Gene3D" id="3.90.280.10">
    <property type="entry name" value="PEBP-like"/>
    <property type="match status" value="1"/>
</dbReference>
<reference evidence="2" key="1">
    <citation type="journal article" date="2020" name="Front. Plant Sci.">
        <title>Evolution and Expression of Reproductive Transition Regulatory Genes FT/TFL1 With Emphasis in Selected Neotropical Orchids.</title>
        <authorList>
            <person name="Ospina-Zapata D.A."/>
            <person name="Madrigal Y."/>
            <person name="Alzate J.F."/>
            <person name="Pabon-Mora N."/>
        </authorList>
    </citation>
    <scope>NUCLEOTIDE SEQUENCE</scope>
    <source>
        <tissue evidence="2">Leaves</tissue>
    </source>
</reference>
<dbReference type="PANTHER" id="PTHR11362:SF82">
    <property type="entry name" value="PHOSPHATIDYLETHANOLAMINE-BINDING PROTEIN 4"/>
    <property type="match status" value="1"/>
</dbReference>
<dbReference type="EMBL" id="MN968835">
    <property type="protein sequence ID" value="QLM02225.1"/>
    <property type="molecule type" value="mRNA"/>
</dbReference>
<comment type="similarity">
    <text evidence="1">Belongs to the phosphatidylethanolamine-binding protein family.</text>
</comment>
<dbReference type="CDD" id="cd00866">
    <property type="entry name" value="PEBP_euk"/>
    <property type="match status" value="1"/>
</dbReference>
<proteinExistence type="evidence at transcript level"/>
<protein>
    <submittedName>
        <fullName evidence="2">Mother of FT and TFL1 1</fullName>
    </submittedName>
</protein>
<accession>A0A7D6JVF8</accession>
<dbReference type="InterPro" id="IPR008914">
    <property type="entry name" value="PEBP"/>
</dbReference>
<sequence>MATYVDPLVVGRVIGEVVDLFVPMVTMSVNFGTKHINNGCKIKPSIALSPPTVNISGRPFDFFTLVMTDPDAPSPSEPSLREWVHWVVVNIPGGTDASQGQEVVPYTSPKPPLGIHRYVMVLFHQQSVFPAVAPLVSRANFSTRDFAVRYDLGLPVAVVYFNSQKEPAARRR</sequence>
<dbReference type="InterPro" id="IPR036610">
    <property type="entry name" value="PEBP-like_sf"/>
</dbReference>
<evidence type="ECO:0000313" key="2">
    <source>
        <dbReference type="EMBL" id="QLM02225.1"/>
    </source>
</evidence>
<dbReference type="PROSITE" id="PS01220">
    <property type="entry name" value="PBP"/>
    <property type="match status" value="1"/>
</dbReference>
<dbReference type="InterPro" id="IPR001858">
    <property type="entry name" value="Phosphatidylethanolamine-bd_CS"/>
</dbReference>
<dbReference type="InterPro" id="IPR035810">
    <property type="entry name" value="PEBP_euk"/>
</dbReference>
<dbReference type="SUPFAM" id="SSF49777">
    <property type="entry name" value="PEBP-like"/>
    <property type="match status" value="1"/>
</dbReference>
<organism evidence="2">
    <name type="scientific">Gomphichis scaposa</name>
    <dbReference type="NCBI Taxonomy" id="2727412"/>
    <lineage>
        <taxon>Eukaryota</taxon>
        <taxon>Viridiplantae</taxon>
        <taxon>Streptophyta</taxon>
        <taxon>Embryophyta</taxon>
        <taxon>Tracheophyta</taxon>
        <taxon>Spermatophyta</taxon>
        <taxon>Magnoliopsida</taxon>
        <taxon>Liliopsida</taxon>
        <taxon>Asparagales</taxon>
        <taxon>Orchidaceae</taxon>
        <taxon>Orchidoideae</taxon>
        <taxon>Cranichideae</taxon>
        <taxon>Cranichidinae</taxon>
        <taxon>Gomphichis</taxon>
    </lineage>
</organism>
<name>A0A7D6JVF8_9ASPA</name>
<dbReference type="PANTHER" id="PTHR11362">
    <property type="entry name" value="PHOSPHATIDYLETHANOLAMINE-BINDING PROTEIN"/>
    <property type="match status" value="1"/>
</dbReference>
<dbReference type="AlphaFoldDB" id="A0A7D6JVF8"/>